<organism evidence="1 2">
    <name type="scientific">Anaplasma phagocytophilum (strain HZ)</name>
    <dbReference type="NCBI Taxonomy" id="212042"/>
    <lineage>
        <taxon>Bacteria</taxon>
        <taxon>Pseudomonadati</taxon>
        <taxon>Pseudomonadota</taxon>
        <taxon>Alphaproteobacteria</taxon>
        <taxon>Rickettsiales</taxon>
        <taxon>Anaplasmataceae</taxon>
        <taxon>Anaplasma</taxon>
        <taxon>phagocytophilum group</taxon>
    </lineage>
</organism>
<keyword evidence="2" id="KW-1185">Reference proteome</keyword>
<dbReference type="EMBL" id="CP000235">
    <property type="protein sequence ID" value="ABD43890.1"/>
    <property type="molecule type" value="Genomic_DNA"/>
</dbReference>
<accession>Q2GJQ8</accession>
<reference evidence="1 2" key="1">
    <citation type="journal article" date="2006" name="PLoS Genet.">
        <title>Comparative genomics of emerging human ehrlichiosis agents.</title>
        <authorList>
            <person name="Dunning Hotopp J.C."/>
            <person name="Lin M."/>
            <person name="Madupu R."/>
            <person name="Crabtree J."/>
            <person name="Angiuoli S.V."/>
            <person name="Eisen J.A."/>
            <person name="Seshadri R."/>
            <person name="Ren Q."/>
            <person name="Wu M."/>
            <person name="Utterback T.R."/>
            <person name="Smith S."/>
            <person name="Lewis M."/>
            <person name="Khouri H."/>
            <person name="Zhang C."/>
            <person name="Niu H."/>
            <person name="Lin Q."/>
            <person name="Ohashi N."/>
            <person name="Zhi N."/>
            <person name="Nelson W."/>
            <person name="Brinkac L.M."/>
            <person name="Dodson R.J."/>
            <person name="Rosovitz M.J."/>
            <person name="Sundaram J."/>
            <person name="Daugherty S.C."/>
            <person name="Davidsen T."/>
            <person name="Durkin A.S."/>
            <person name="Gwinn M."/>
            <person name="Haft D.H."/>
            <person name="Selengut J.D."/>
            <person name="Sullivan S.A."/>
            <person name="Zafar N."/>
            <person name="Zhou L."/>
            <person name="Benahmed F."/>
            <person name="Forberger H."/>
            <person name="Halpin R."/>
            <person name="Mulligan S."/>
            <person name="Robinson J."/>
            <person name="White O."/>
            <person name="Rikihisa Y."/>
            <person name="Tettelin H."/>
        </authorList>
    </citation>
    <scope>NUCLEOTIDE SEQUENCE [LARGE SCALE GENOMIC DNA]</scope>
    <source>
        <strain evidence="1 2">HZ</strain>
    </source>
</reference>
<sequence length="34" mass="3872">MVPSSSALFIAQYDEDNMLENTLIKGKSRRSLKE</sequence>
<dbReference type="KEGG" id="aph:APH_0816"/>
<evidence type="ECO:0000313" key="2">
    <source>
        <dbReference type="Proteomes" id="UP000001943"/>
    </source>
</evidence>
<gene>
    <name evidence="1" type="ordered locus">APH_0816</name>
</gene>
<dbReference type="HOGENOM" id="CLU_3371676_0_0_5"/>
<dbReference type="AlphaFoldDB" id="Q2GJQ8"/>
<proteinExistence type="predicted"/>
<name>Q2GJQ8_ANAPZ</name>
<evidence type="ECO:0000313" key="1">
    <source>
        <dbReference type="EMBL" id="ABD43890.1"/>
    </source>
</evidence>
<dbReference type="Proteomes" id="UP000001943">
    <property type="component" value="Chromosome"/>
</dbReference>
<dbReference type="EnsemblBacteria" id="ABD43890">
    <property type="protein sequence ID" value="ABD43890"/>
    <property type="gene ID" value="APH_0816"/>
</dbReference>
<dbReference type="PaxDb" id="212042-APH_0816"/>
<protein>
    <submittedName>
        <fullName evidence="1">Uncharacterized protein</fullName>
    </submittedName>
</protein>